<keyword evidence="3" id="KW-1185">Reference proteome</keyword>
<dbReference type="Proteomes" id="UP000634780">
    <property type="component" value="Unassembled WGS sequence"/>
</dbReference>
<dbReference type="RefSeq" id="WP_190119218.1">
    <property type="nucleotide sequence ID" value="NZ_BMVR01000014.1"/>
</dbReference>
<gene>
    <name evidence="2" type="ORF">JGB26_22000</name>
</gene>
<evidence type="ECO:0000256" key="1">
    <source>
        <dbReference type="SAM" id="Phobius"/>
    </source>
</evidence>
<sequence length="275" mass="30335">MGVQNVHTALTALGAVFSGVAALAAVVVARWQPEFGRRVALESLGSHAAVERELRLEAQRCEAWTAFLRTSDAFADVVWRLGELDARSRPEALRTRSEALTQACSGLRVLGPECVVRHAEAVRERCARMERYAARRAVVRSALRALECRWCPGNAEWCEDDAHGCAFVAHDMLEGWGERDEDERPEDLDFLEYLIRQSGVLADDGAPAESGVLTEDDLRRLLAVAGNPVSWNYLAAEDRWLRPRTGFDEERGAFIDSVRAFLADSGRAGAGRTPA</sequence>
<comment type="caution">
    <text evidence="2">The sequence shown here is derived from an EMBL/GenBank/DDBJ whole genome shotgun (WGS) entry which is preliminary data.</text>
</comment>
<dbReference type="EMBL" id="JAEKOZ010000013">
    <property type="protein sequence ID" value="MBJ3809760.1"/>
    <property type="molecule type" value="Genomic_DNA"/>
</dbReference>
<protein>
    <submittedName>
        <fullName evidence="2">Uncharacterized protein</fullName>
    </submittedName>
</protein>
<name>A0ABS0X977_9ACTN</name>
<evidence type="ECO:0000313" key="2">
    <source>
        <dbReference type="EMBL" id="MBJ3809760.1"/>
    </source>
</evidence>
<evidence type="ECO:0000313" key="3">
    <source>
        <dbReference type="Proteomes" id="UP000634780"/>
    </source>
</evidence>
<accession>A0ABS0X977</accession>
<keyword evidence="1" id="KW-0472">Membrane</keyword>
<proteinExistence type="predicted"/>
<keyword evidence="1" id="KW-0812">Transmembrane</keyword>
<organism evidence="2 3">
    <name type="scientific">Streptomyces flavofungini</name>
    <dbReference type="NCBI Taxonomy" id="68200"/>
    <lineage>
        <taxon>Bacteria</taxon>
        <taxon>Bacillati</taxon>
        <taxon>Actinomycetota</taxon>
        <taxon>Actinomycetes</taxon>
        <taxon>Kitasatosporales</taxon>
        <taxon>Streptomycetaceae</taxon>
        <taxon>Streptomyces</taxon>
    </lineage>
</organism>
<keyword evidence="1" id="KW-1133">Transmembrane helix</keyword>
<reference evidence="2 3" key="1">
    <citation type="submission" date="2020-12" db="EMBL/GenBank/DDBJ databases">
        <title>Streptomyces typhae sp. nov., a novel endophytic actinomycete isolated from the root of cattail pollen (Typha angustifolia L.).</title>
        <authorList>
            <person name="Peng C."/>
            <person name="Liu C."/>
        </authorList>
    </citation>
    <scope>NUCLEOTIDE SEQUENCE [LARGE SCALE GENOMIC DNA]</scope>
    <source>
        <strain evidence="2 3">JCM 4753</strain>
    </source>
</reference>
<feature type="transmembrane region" description="Helical" evidence="1">
    <location>
        <begin position="6"/>
        <end position="29"/>
    </location>
</feature>